<organism evidence="1 2">
    <name type="scientific">Fusobacterium periodonticum ATCC 33693</name>
    <dbReference type="NCBI Taxonomy" id="546275"/>
    <lineage>
        <taxon>Bacteria</taxon>
        <taxon>Fusobacteriati</taxon>
        <taxon>Fusobacteriota</taxon>
        <taxon>Fusobacteriia</taxon>
        <taxon>Fusobacteriales</taxon>
        <taxon>Fusobacteriaceae</taxon>
        <taxon>Fusobacterium</taxon>
    </lineage>
</organism>
<dbReference type="RefSeq" id="WP_005974841.1">
    <property type="nucleotide sequence ID" value="NZ_GG665898.1"/>
</dbReference>
<dbReference type="AlphaFoldDB" id="D4CXE6"/>
<dbReference type="Proteomes" id="UP000003748">
    <property type="component" value="Unassembled WGS sequence"/>
</dbReference>
<dbReference type="GeneID" id="78420284"/>
<evidence type="ECO:0000313" key="2">
    <source>
        <dbReference type="Proteomes" id="UP000003748"/>
    </source>
</evidence>
<dbReference type="STRING" id="546275.FUSPEROL_02107"/>
<comment type="caution">
    <text evidence="1">The sequence shown here is derived from an EMBL/GenBank/DDBJ whole genome shotgun (WGS) entry which is preliminary data.</text>
</comment>
<evidence type="ECO:0000313" key="1">
    <source>
        <dbReference type="EMBL" id="EFE86066.1"/>
    </source>
</evidence>
<dbReference type="EMBL" id="ACJY01000099">
    <property type="protein sequence ID" value="EFE86066.1"/>
    <property type="molecule type" value="Genomic_DNA"/>
</dbReference>
<protein>
    <recommendedName>
        <fullName evidence="3">DNA polymerase helix-hairpin-helix motif domain-containing protein</fullName>
    </recommendedName>
</protein>
<dbReference type="HOGENOM" id="CLU_2368808_0_0_0"/>
<proteinExistence type="predicted"/>
<accession>D4CXE6</accession>
<reference evidence="1 2" key="1">
    <citation type="submission" date="2010-02" db="EMBL/GenBank/DDBJ databases">
        <authorList>
            <person name="Weinstock G."/>
            <person name="Sodergren E."/>
            <person name="Clifton S."/>
            <person name="Fulton L."/>
            <person name="Fulton B."/>
            <person name="Courtney L."/>
            <person name="Fronick C."/>
            <person name="Harrison M."/>
            <person name="Strong C."/>
            <person name="Farmer C."/>
            <person name="Delahaunty K."/>
            <person name="Markovic C."/>
            <person name="Hall O."/>
            <person name="Minx P."/>
            <person name="Tomlinson C."/>
            <person name="Mitreva M."/>
            <person name="Nelson J."/>
            <person name="Hou S."/>
            <person name="Wollam A."/>
            <person name="Pepin K.H."/>
            <person name="Johnson M."/>
            <person name="Bhonagiri V."/>
            <person name="Zhang X."/>
            <person name="Suruliraj S."/>
            <person name="Warren W."/>
            <person name="Chinwalla A."/>
            <person name="Mardis E.R."/>
            <person name="Wilson R.K."/>
        </authorList>
    </citation>
    <scope>NUCLEOTIDE SEQUENCE [LARGE SCALE GENOMIC DNA]</scope>
    <source>
        <strain evidence="1 2">ATCC 33693</strain>
    </source>
</reference>
<sequence length="95" mass="10659">MKLRGFKIVKPNFASNSIACSPDKKDKNKILMPLSSIAGVGIETAKLVELAYKKYGDVLFDKTREELEELKIEKDGKNVKAFGKKFLDGYFGVQE</sequence>
<evidence type="ECO:0008006" key="3">
    <source>
        <dbReference type="Google" id="ProtNLM"/>
    </source>
</evidence>
<name>D4CXE6_9FUSO</name>
<gene>
    <name evidence="1" type="ORF">FUSPEROL_02107</name>
</gene>